<comment type="catalytic activity">
    <reaction evidence="9">
        <text>tRNA(Met) + L-methionine + ATP = L-methionyl-tRNA(Met) + AMP + diphosphate</text>
        <dbReference type="Rhea" id="RHEA:13481"/>
        <dbReference type="Rhea" id="RHEA-COMP:9667"/>
        <dbReference type="Rhea" id="RHEA-COMP:9698"/>
        <dbReference type="ChEBI" id="CHEBI:30616"/>
        <dbReference type="ChEBI" id="CHEBI:33019"/>
        <dbReference type="ChEBI" id="CHEBI:57844"/>
        <dbReference type="ChEBI" id="CHEBI:78442"/>
        <dbReference type="ChEBI" id="CHEBI:78530"/>
        <dbReference type="ChEBI" id="CHEBI:456215"/>
        <dbReference type="EC" id="6.1.1.10"/>
    </reaction>
</comment>
<evidence type="ECO:0000313" key="14">
    <source>
        <dbReference type="Proteomes" id="UP001054902"/>
    </source>
</evidence>
<evidence type="ECO:0000313" key="13">
    <source>
        <dbReference type="EMBL" id="GFH47868.1"/>
    </source>
</evidence>
<evidence type="ECO:0000256" key="6">
    <source>
        <dbReference type="ARBA" id="ARBA00022917"/>
    </source>
</evidence>
<keyword evidence="6 11" id="KW-0648">Protein biosynthesis</keyword>
<dbReference type="GO" id="GO:0000049">
    <property type="term" value="F:tRNA binding"/>
    <property type="evidence" value="ECO:0007669"/>
    <property type="project" value="UniProtKB-UniRule"/>
</dbReference>
<evidence type="ECO:0000256" key="7">
    <source>
        <dbReference type="ARBA" id="ARBA00023146"/>
    </source>
</evidence>
<dbReference type="Gene3D" id="3.40.50.620">
    <property type="entry name" value="HUPs"/>
    <property type="match status" value="1"/>
</dbReference>
<dbReference type="Gene3D" id="2.40.50.140">
    <property type="entry name" value="Nucleic acid-binding proteins"/>
    <property type="match status" value="1"/>
</dbReference>
<accession>A0AAD3H2N6</accession>
<comment type="similarity">
    <text evidence="11">Belongs to the class-I aminoacyl-tRNA synthetase family.</text>
</comment>
<dbReference type="InterPro" id="IPR009080">
    <property type="entry name" value="tRNAsynth_Ia_anticodon-bd"/>
</dbReference>
<dbReference type="InterPro" id="IPR015413">
    <property type="entry name" value="Methionyl/Leucyl_tRNA_Synth"/>
</dbReference>
<dbReference type="InterPro" id="IPR012340">
    <property type="entry name" value="NA-bd_OB-fold"/>
</dbReference>
<dbReference type="Proteomes" id="UP001054902">
    <property type="component" value="Unassembled WGS sequence"/>
</dbReference>
<evidence type="ECO:0000256" key="9">
    <source>
        <dbReference type="ARBA" id="ARBA00047364"/>
    </source>
</evidence>
<keyword evidence="14" id="KW-1185">Reference proteome</keyword>
<proteinExistence type="inferred from homology"/>
<comment type="caution">
    <text evidence="13">The sequence shown here is derived from an EMBL/GenBank/DDBJ whole genome shotgun (WGS) entry which is preliminary data.</text>
</comment>
<evidence type="ECO:0000256" key="11">
    <source>
        <dbReference type="RuleBase" id="RU363039"/>
    </source>
</evidence>
<keyword evidence="4 11" id="KW-0067">ATP-binding</keyword>
<keyword evidence="3 11" id="KW-0547">Nucleotide-binding</keyword>
<keyword evidence="1 10" id="KW-0820">tRNA-binding</keyword>
<dbReference type="SUPFAM" id="SSF50249">
    <property type="entry name" value="Nucleic acid-binding proteins"/>
    <property type="match status" value="1"/>
</dbReference>
<sequence>MHKRVYAHGWWTKDGEKISKSLGNVIDPVELVDKYGVDPTRFFLMSEVPFGNNGDFSDLNFVYRCNANLTNELGNLAHCVCTLNAKAVRDIAVGHIANQAISQYATTMINLVKDANKYIDVQVSWALKKMDPDRMSTVLYVGTDGDFASCRFEVPGEETEKQQKQKQQQPKKQQNYAPLEKDIGRLDIRVGVITKAWEHEEAVKLFCEEIDIGEESGP</sequence>
<dbReference type="GO" id="GO:0006431">
    <property type="term" value="P:methionyl-tRNA aminoacylation"/>
    <property type="evidence" value="ECO:0007669"/>
    <property type="project" value="TreeGrafter"/>
</dbReference>
<dbReference type="SUPFAM" id="SSF47323">
    <property type="entry name" value="Anticodon-binding domain of a subclass of class I aminoacyl-tRNA synthetases"/>
    <property type="match status" value="1"/>
</dbReference>
<dbReference type="AlphaFoldDB" id="A0AAD3H2N6"/>
<dbReference type="InterPro" id="IPR002547">
    <property type="entry name" value="tRNA-bd_dom"/>
</dbReference>
<dbReference type="PANTHER" id="PTHR43326">
    <property type="entry name" value="METHIONYL-TRNA SYNTHETASE"/>
    <property type="match status" value="1"/>
</dbReference>
<gene>
    <name evidence="13" type="ORF">CTEN210_04344</name>
</gene>
<dbReference type="Gene3D" id="1.10.730.10">
    <property type="entry name" value="Isoleucyl-tRNA Synthetase, Domain 1"/>
    <property type="match status" value="1"/>
</dbReference>
<evidence type="ECO:0000256" key="8">
    <source>
        <dbReference type="ARBA" id="ARBA00030904"/>
    </source>
</evidence>
<evidence type="ECO:0000256" key="2">
    <source>
        <dbReference type="ARBA" id="ARBA00022598"/>
    </source>
</evidence>
<dbReference type="PROSITE" id="PS50886">
    <property type="entry name" value="TRBD"/>
    <property type="match status" value="1"/>
</dbReference>
<reference evidence="13 14" key="1">
    <citation type="journal article" date="2021" name="Sci. Rep.">
        <title>The genome of the diatom Chaetoceros tenuissimus carries an ancient integrated fragment of an extant virus.</title>
        <authorList>
            <person name="Hongo Y."/>
            <person name="Kimura K."/>
            <person name="Takaki Y."/>
            <person name="Yoshida Y."/>
            <person name="Baba S."/>
            <person name="Kobayashi G."/>
            <person name="Nagasaki K."/>
            <person name="Hano T."/>
            <person name="Tomaru Y."/>
        </authorList>
    </citation>
    <scope>NUCLEOTIDE SEQUENCE [LARGE SCALE GENOMIC DNA]</scope>
    <source>
        <strain evidence="13 14">NIES-3715</strain>
    </source>
</reference>
<evidence type="ECO:0000259" key="12">
    <source>
        <dbReference type="PROSITE" id="PS50886"/>
    </source>
</evidence>
<organism evidence="13 14">
    <name type="scientific">Chaetoceros tenuissimus</name>
    <dbReference type="NCBI Taxonomy" id="426638"/>
    <lineage>
        <taxon>Eukaryota</taxon>
        <taxon>Sar</taxon>
        <taxon>Stramenopiles</taxon>
        <taxon>Ochrophyta</taxon>
        <taxon>Bacillariophyta</taxon>
        <taxon>Coscinodiscophyceae</taxon>
        <taxon>Chaetocerotophycidae</taxon>
        <taxon>Chaetocerotales</taxon>
        <taxon>Chaetocerotaceae</taxon>
        <taxon>Chaetoceros</taxon>
    </lineage>
</organism>
<dbReference type="GO" id="GO:0005524">
    <property type="term" value="F:ATP binding"/>
    <property type="evidence" value="ECO:0007669"/>
    <property type="project" value="UniProtKB-KW"/>
</dbReference>
<feature type="domain" description="TRNA-binding" evidence="12">
    <location>
        <begin position="182"/>
        <end position="218"/>
    </location>
</feature>
<keyword evidence="5 10" id="KW-0694">RNA-binding</keyword>
<keyword evidence="7 11" id="KW-0030">Aminoacyl-tRNA synthetase</keyword>
<protein>
    <recommendedName>
        <fullName evidence="8">Methionyl-tRNA synthetase</fullName>
    </recommendedName>
</protein>
<keyword evidence="2 11" id="KW-0436">Ligase</keyword>
<dbReference type="InterPro" id="IPR023457">
    <property type="entry name" value="Met-tRNA_synth_2"/>
</dbReference>
<evidence type="ECO:0000256" key="5">
    <source>
        <dbReference type="ARBA" id="ARBA00022884"/>
    </source>
</evidence>
<dbReference type="Pfam" id="PF09334">
    <property type="entry name" value="tRNA-synt_1g"/>
    <property type="match status" value="1"/>
</dbReference>
<name>A0AAD3H2N6_9STRA</name>
<dbReference type="GO" id="GO:0004825">
    <property type="term" value="F:methionine-tRNA ligase activity"/>
    <property type="evidence" value="ECO:0007669"/>
    <property type="project" value="UniProtKB-EC"/>
</dbReference>
<evidence type="ECO:0000256" key="4">
    <source>
        <dbReference type="ARBA" id="ARBA00022840"/>
    </source>
</evidence>
<dbReference type="SUPFAM" id="SSF52374">
    <property type="entry name" value="Nucleotidylyl transferase"/>
    <property type="match status" value="1"/>
</dbReference>
<dbReference type="InterPro" id="IPR014729">
    <property type="entry name" value="Rossmann-like_a/b/a_fold"/>
</dbReference>
<evidence type="ECO:0000256" key="1">
    <source>
        <dbReference type="ARBA" id="ARBA00022555"/>
    </source>
</evidence>
<dbReference type="PANTHER" id="PTHR43326:SF1">
    <property type="entry name" value="METHIONINE--TRNA LIGASE, MITOCHONDRIAL"/>
    <property type="match status" value="1"/>
</dbReference>
<evidence type="ECO:0000256" key="10">
    <source>
        <dbReference type="PROSITE-ProRule" id="PRU00209"/>
    </source>
</evidence>
<dbReference type="EMBL" id="BLLK01000023">
    <property type="protein sequence ID" value="GFH47868.1"/>
    <property type="molecule type" value="Genomic_DNA"/>
</dbReference>
<evidence type="ECO:0000256" key="3">
    <source>
        <dbReference type="ARBA" id="ARBA00022741"/>
    </source>
</evidence>